<reference evidence="1" key="1">
    <citation type="journal article" date="2022" name="Int. J. Mol. Sci.">
        <title>Draft Genome of Tanacetum Coccineum: Genomic Comparison of Closely Related Tanacetum-Family Plants.</title>
        <authorList>
            <person name="Yamashiro T."/>
            <person name="Shiraishi A."/>
            <person name="Nakayama K."/>
            <person name="Satake H."/>
        </authorList>
    </citation>
    <scope>NUCLEOTIDE SEQUENCE</scope>
</reference>
<accession>A0ABQ5E778</accession>
<evidence type="ECO:0000313" key="1">
    <source>
        <dbReference type="EMBL" id="GJT46701.1"/>
    </source>
</evidence>
<protein>
    <recommendedName>
        <fullName evidence="3">Xylulose kinase-1</fullName>
    </recommendedName>
</protein>
<evidence type="ECO:0000313" key="2">
    <source>
        <dbReference type="Proteomes" id="UP001151760"/>
    </source>
</evidence>
<keyword evidence="2" id="KW-1185">Reference proteome</keyword>
<dbReference type="Proteomes" id="UP001151760">
    <property type="component" value="Unassembled WGS sequence"/>
</dbReference>
<organism evidence="1 2">
    <name type="scientific">Tanacetum coccineum</name>
    <dbReference type="NCBI Taxonomy" id="301880"/>
    <lineage>
        <taxon>Eukaryota</taxon>
        <taxon>Viridiplantae</taxon>
        <taxon>Streptophyta</taxon>
        <taxon>Embryophyta</taxon>
        <taxon>Tracheophyta</taxon>
        <taxon>Spermatophyta</taxon>
        <taxon>Magnoliopsida</taxon>
        <taxon>eudicotyledons</taxon>
        <taxon>Gunneridae</taxon>
        <taxon>Pentapetalae</taxon>
        <taxon>asterids</taxon>
        <taxon>campanulids</taxon>
        <taxon>Asterales</taxon>
        <taxon>Asteraceae</taxon>
        <taxon>Asteroideae</taxon>
        <taxon>Anthemideae</taxon>
        <taxon>Anthemidinae</taxon>
        <taxon>Tanacetum</taxon>
    </lineage>
</organism>
<evidence type="ECO:0008006" key="3">
    <source>
        <dbReference type="Google" id="ProtNLM"/>
    </source>
</evidence>
<dbReference type="EMBL" id="BQNB010016007">
    <property type="protein sequence ID" value="GJT46701.1"/>
    <property type="molecule type" value="Genomic_DNA"/>
</dbReference>
<comment type="caution">
    <text evidence="1">The sequence shown here is derived from an EMBL/GenBank/DDBJ whole genome shotgun (WGS) entry which is preliminary data.</text>
</comment>
<proteinExistence type="predicted"/>
<reference evidence="1" key="2">
    <citation type="submission" date="2022-01" db="EMBL/GenBank/DDBJ databases">
        <authorList>
            <person name="Yamashiro T."/>
            <person name="Shiraishi A."/>
            <person name="Satake H."/>
            <person name="Nakayama K."/>
        </authorList>
    </citation>
    <scope>NUCLEOTIDE SEQUENCE</scope>
</reference>
<gene>
    <name evidence="1" type="ORF">Tco_0955416</name>
</gene>
<sequence length="140" mass="16009">MAQLKYCDKHNQVGFLFKPAESAGYTEIVDFLRRSKLRYALTHNPPIYDSLVKQFWQTATARTLADGTQQLNATIDSIEYTITEESVRRQLQLADASGINMLQNEEIFAGLQNIGYQLEEFEDSDDDDLAKSDHEEAERV</sequence>
<name>A0ABQ5E778_9ASTR</name>